<protein>
    <recommendedName>
        <fullName evidence="1">N-acetyltransferase domain-containing protein</fullName>
    </recommendedName>
</protein>
<dbReference type="GO" id="GO:0016747">
    <property type="term" value="F:acyltransferase activity, transferring groups other than amino-acyl groups"/>
    <property type="evidence" value="ECO:0007669"/>
    <property type="project" value="InterPro"/>
</dbReference>
<dbReference type="RefSeq" id="WP_096813878.1">
    <property type="nucleotide sequence ID" value="NZ_JXJW01000003.1"/>
</dbReference>
<dbReference type="PROSITE" id="PS51186">
    <property type="entry name" value="GNAT"/>
    <property type="match status" value="1"/>
</dbReference>
<dbReference type="CDD" id="cd04301">
    <property type="entry name" value="NAT_SF"/>
    <property type="match status" value="1"/>
</dbReference>
<dbReference type="Proteomes" id="UP000218282">
    <property type="component" value="Unassembled WGS sequence"/>
</dbReference>
<dbReference type="AlphaFoldDB" id="A0A2A5S4Y3"/>
<dbReference type="PANTHER" id="PTHR39173:SF1">
    <property type="entry name" value="ACETYLTRANSFERASE"/>
    <property type="match status" value="1"/>
</dbReference>
<evidence type="ECO:0000313" key="2">
    <source>
        <dbReference type="EMBL" id="PCS08501.1"/>
    </source>
</evidence>
<dbReference type="InterPro" id="IPR016181">
    <property type="entry name" value="Acyl_CoA_acyltransferase"/>
</dbReference>
<dbReference type="EMBL" id="JXJW01000003">
    <property type="protein sequence ID" value="PCS08501.1"/>
    <property type="molecule type" value="Genomic_DNA"/>
</dbReference>
<name>A0A2A5S4Y3_9LACT</name>
<evidence type="ECO:0000313" key="3">
    <source>
        <dbReference type="Proteomes" id="UP000218282"/>
    </source>
</evidence>
<organism evidence="2 3">
    <name type="scientific">Pseudolactococcus piscium</name>
    <dbReference type="NCBI Taxonomy" id="1364"/>
    <lineage>
        <taxon>Bacteria</taxon>
        <taxon>Bacillati</taxon>
        <taxon>Bacillota</taxon>
        <taxon>Bacilli</taxon>
        <taxon>Lactobacillales</taxon>
        <taxon>Streptococcaceae</taxon>
        <taxon>Pseudolactococcus</taxon>
    </lineage>
</organism>
<reference evidence="2 3" key="1">
    <citation type="submission" date="2014-12" db="EMBL/GenBank/DDBJ databases">
        <title>Draft genome sequences of 10 type strains of Lactococcus.</title>
        <authorList>
            <person name="Sun Z."/>
            <person name="Zhong Z."/>
            <person name="Liu W."/>
            <person name="Zhang W."/>
            <person name="Zhang H."/>
        </authorList>
    </citation>
    <scope>NUCLEOTIDE SEQUENCE [LARGE SCALE GENOMIC DNA]</scope>
    <source>
        <strain evidence="2 3">DSM 6634</strain>
    </source>
</reference>
<dbReference type="SUPFAM" id="SSF55729">
    <property type="entry name" value="Acyl-CoA N-acyltransferases (Nat)"/>
    <property type="match status" value="1"/>
</dbReference>
<evidence type="ECO:0000259" key="1">
    <source>
        <dbReference type="PROSITE" id="PS51186"/>
    </source>
</evidence>
<feature type="domain" description="N-acetyltransferase" evidence="1">
    <location>
        <begin position="2"/>
        <end position="175"/>
    </location>
</feature>
<dbReference type="Gene3D" id="3.40.630.30">
    <property type="match status" value="1"/>
</dbReference>
<dbReference type="InterPro" id="IPR000182">
    <property type="entry name" value="GNAT_dom"/>
</dbReference>
<proteinExistence type="predicted"/>
<gene>
    <name evidence="2" type="ORF">RU86_GL001526</name>
</gene>
<dbReference type="PANTHER" id="PTHR39173">
    <property type="entry name" value="ACETYLTRANSFERASE"/>
    <property type="match status" value="1"/>
</dbReference>
<dbReference type="Pfam" id="PF13302">
    <property type="entry name" value="Acetyltransf_3"/>
    <property type="match status" value="1"/>
</dbReference>
<keyword evidence="3" id="KW-1185">Reference proteome</keyword>
<sequence length="178" mass="20168">MTEINLLRPSLAFEKAILAYKSEFGESDQLINGARMLHTAATITEWLTNLSLYEDQATLPNKKYVSGYQFILVRTGDHKILGMSHLRTGLNDALLSFDGHIGYSICPSERGRGYGKLLLEKTLIEAKRIGISRVLVTCDETNIGSEQVIISNNGRLENRVFDPEHQVWVKRFWIDNAR</sequence>
<comment type="caution">
    <text evidence="2">The sequence shown here is derived from an EMBL/GenBank/DDBJ whole genome shotgun (WGS) entry which is preliminary data.</text>
</comment>
<accession>A0A2A5S4Y3</accession>